<dbReference type="PANTHER" id="PTHR13237:SF9">
    <property type="entry name" value="NEUROGUIDIN"/>
    <property type="match status" value="1"/>
</dbReference>
<comment type="caution">
    <text evidence="1">The sequence shown here is derived from an EMBL/GenBank/DDBJ whole genome shotgun (WGS) entry which is preliminary data.</text>
</comment>
<dbReference type="GO" id="GO:0005634">
    <property type="term" value="C:nucleus"/>
    <property type="evidence" value="ECO:0007669"/>
    <property type="project" value="UniProtKB-ARBA"/>
</dbReference>
<dbReference type="PANTHER" id="PTHR13237">
    <property type="entry name" value="SOMETHING ABOUT SILENCING PROTEIN 10-RELATED"/>
    <property type="match status" value="1"/>
</dbReference>
<dbReference type="EMBL" id="NCVQ01000009">
    <property type="protein sequence ID" value="PWZ08630.1"/>
    <property type="molecule type" value="Genomic_DNA"/>
</dbReference>
<gene>
    <name evidence="1" type="ORF">Zm00014a_032309</name>
</gene>
<dbReference type="ExpressionAtlas" id="A0A3L6DJ51">
    <property type="expression patterns" value="baseline and differential"/>
</dbReference>
<sequence>MVPTKRKRSTGAAVVATVVKWKVGDLVLTKMKSFPAWLAMAGVSHLGFGGSLGRLVKANQLPVANMIGYLEAKNHLLLGYCQDIVYYLLRKAKGLSVDGHPIACLLELLLQPSVSSLPYVD</sequence>
<reference evidence="1" key="1">
    <citation type="journal article" date="2018" name="Nat. Genet.">
        <title>Extensive intraspecific gene order and gene structural variations between Mo17 and other maize genomes.</title>
        <authorList>
            <person name="Sun S."/>
            <person name="Zhou Y."/>
            <person name="Chen J."/>
            <person name="Shi J."/>
            <person name="Zhao H."/>
            <person name="Zhao H."/>
            <person name="Song W."/>
            <person name="Zhang M."/>
            <person name="Cui Y."/>
            <person name="Dong X."/>
            <person name="Liu H."/>
            <person name="Ma X."/>
            <person name="Jiao Y."/>
            <person name="Wang B."/>
            <person name="Wei X."/>
            <person name="Stein J.C."/>
            <person name="Glaubitz J.C."/>
            <person name="Lu F."/>
            <person name="Yu G."/>
            <person name="Liang C."/>
            <person name="Fengler K."/>
            <person name="Li B."/>
            <person name="Rafalski A."/>
            <person name="Schnable P.S."/>
            <person name="Ware D.H."/>
            <person name="Buckler E.S."/>
            <person name="Lai J."/>
        </authorList>
    </citation>
    <scope>NUCLEOTIDE SEQUENCE [LARGE SCALE GENOMIC DNA]</scope>
    <source>
        <tissue evidence="1">Seedling</tissue>
    </source>
</reference>
<dbReference type="Proteomes" id="UP000251960">
    <property type="component" value="Chromosome 8"/>
</dbReference>
<evidence type="ECO:0000313" key="1">
    <source>
        <dbReference type="EMBL" id="PWZ08630.1"/>
    </source>
</evidence>
<accession>A0A3L6DJ51</accession>
<dbReference type="InterPro" id="IPR007146">
    <property type="entry name" value="Sas10/Utp3/C1D"/>
</dbReference>
<dbReference type="Pfam" id="PF04000">
    <property type="entry name" value="Sas10_Utp3"/>
    <property type="match status" value="1"/>
</dbReference>
<organism evidence="1">
    <name type="scientific">Zea mays</name>
    <name type="common">Maize</name>
    <dbReference type="NCBI Taxonomy" id="4577"/>
    <lineage>
        <taxon>Eukaryota</taxon>
        <taxon>Viridiplantae</taxon>
        <taxon>Streptophyta</taxon>
        <taxon>Embryophyta</taxon>
        <taxon>Tracheophyta</taxon>
        <taxon>Spermatophyta</taxon>
        <taxon>Magnoliopsida</taxon>
        <taxon>Liliopsida</taxon>
        <taxon>Poales</taxon>
        <taxon>Poaceae</taxon>
        <taxon>PACMAD clade</taxon>
        <taxon>Panicoideae</taxon>
        <taxon>Andropogonodae</taxon>
        <taxon>Andropogoneae</taxon>
        <taxon>Tripsacinae</taxon>
        <taxon>Zea</taxon>
    </lineage>
</organism>
<name>A0A3L6DJ51_MAIZE</name>
<proteinExistence type="predicted"/>
<dbReference type="AlphaFoldDB" id="A0A3L6DJ51"/>
<protein>
    <submittedName>
        <fullName evidence="1">Uncharacterized protein</fullName>
    </submittedName>
</protein>